<evidence type="ECO:0000256" key="1">
    <source>
        <dbReference type="SAM" id="MobiDB-lite"/>
    </source>
</evidence>
<name>A0A7I7MKN5_9MYCO</name>
<organism evidence="2 3">
    <name type="scientific">Mycobacterium shinjukuense</name>
    <dbReference type="NCBI Taxonomy" id="398694"/>
    <lineage>
        <taxon>Bacteria</taxon>
        <taxon>Bacillati</taxon>
        <taxon>Actinomycetota</taxon>
        <taxon>Actinomycetes</taxon>
        <taxon>Mycobacteriales</taxon>
        <taxon>Mycobacteriaceae</taxon>
        <taxon>Mycobacterium</taxon>
    </lineage>
</organism>
<accession>A0A7I7MKN5</accession>
<keyword evidence="3" id="KW-1185">Reference proteome</keyword>
<feature type="region of interest" description="Disordered" evidence="1">
    <location>
        <begin position="1"/>
        <end position="34"/>
    </location>
</feature>
<dbReference type="AlphaFoldDB" id="A0A7I7MKN5"/>
<dbReference type="Proteomes" id="UP000467236">
    <property type="component" value="Chromosome"/>
</dbReference>
<evidence type="ECO:0000313" key="3">
    <source>
        <dbReference type="Proteomes" id="UP000467236"/>
    </source>
</evidence>
<sequence>MAGLQTQGQHPHDWLEHPSQKRTGLFQPARPERDRSFGEDVVEKLASELARLVGIPVAPVQLAVRDGVRCALVADVRLPNWELQAGHALMPEVVFNDDPDDPGQRGHNVEAIGQALARFATPPDSALPSTFRAFDVFAGYLVFDAVIAHSE</sequence>
<dbReference type="EMBL" id="AP022575">
    <property type="protein sequence ID" value="BBX72337.1"/>
    <property type="molecule type" value="Genomic_DNA"/>
</dbReference>
<evidence type="ECO:0000313" key="2">
    <source>
        <dbReference type="EMBL" id="BBX72337.1"/>
    </source>
</evidence>
<reference evidence="2 3" key="1">
    <citation type="journal article" date="2019" name="Emerg. Microbes Infect.">
        <title>Comprehensive subspecies identification of 175 nontuberculous mycobacteria species based on 7547 genomic profiles.</title>
        <authorList>
            <person name="Matsumoto Y."/>
            <person name="Kinjo T."/>
            <person name="Motooka D."/>
            <person name="Nabeya D."/>
            <person name="Jung N."/>
            <person name="Uechi K."/>
            <person name="Horii T."/>
            <person name="Iida T."/>
            <person name="Fujita J."/>
            <person name="Nakamura S."/>
        </authorList>
    </citation>
    <scope>NUCLEOTIDE SEQUENCE [LARGE SCALE GENOMIC DNA]</scope>
    <source>
        <strain evidence="2 3">JCM 14233</strain>
    </source>
</reference>
<dbReference type="RefSeq" id="WP_232065407.1">
    <property type="nucleotide sequence ID" value="NZ_AP022575.1"/>
</dbReference>
<gene>
    <name evidence="2" type="ORF">MSHI_02430</name>
</gene>
<feature type="compositionally biased region" description="Basic and acidic residues" evidence="1">
    <location>
        <begin position="10"/>
        <end position="19"/>
    </location>
</feature>
<protein>
    <submittedName>
        <fullName evidence="2">Uncharacterized protein</fullName>
    </submittedName>
</protein>
<proteinExistence type="predicted"/>
<dbReference type="KEGG" id="mshj:MSHI_02430"/>